<accession>A0A1V1I112</accession>
<dbReference type="KEGG" id="ril:CRIB_1312"/>
<gene>
    <name evidence="2" type="ORF">CRIB_1312</name>
</gene>
<feature type="transmembrane region" description="Helical" evidence="1">
    <location>
        <begin position="394"/>
        <end position="412"/>
    </location>
</feature>
<feature type="transmembrane region" description="Helical" evidence="1">
    <location>
        <begin position="192"/>
        <end position="215"/>
    </location>
</feature>
<dbReference type="GO" id="GO:0015293">
    <property type="term" value="F:symporter activity"/>
    <property type="evidence" value="ECO:0007669"/>
    <property type="project" value="InterPro"/>
</dbReference>
<organism evidence="2 3">
    <name type="scientific">Romboutsia ilealis</name>
    <dbReference type="NCBI Taxonomy" id="1115758"/>
    <lineage>
        <taxon>Bacteria</taxon>
        <taxon>Bacillati</taxon>
        <taxon>Bacillota</taxon>
        <taxon>Clostridia</taxon>
        <taxon>Peptostreptococcales</taxon>
        <taxon>Peptostreptococcaceae</taxon>
        <taxon>Romboutsia</taxon>
    </lineage>
</organism>
<dbReference type="PANTHER" id="PTHR11328">
    <property type="entry name" value="MAJOR FACILITATOR SUPERFAMILY DOMAIN-CONTAINING PROTEIN"/>
    <property type="match status" value="1"/>
</dbReference>
<feature type="transmembrane region" description="Helical" evidence="1">
    <location>
        <begin position="29"/>
        <end position="57"/>
    </location>
</feature>
<dbReference type="PANTHER" id="PTHR11328:SF24">
    <property type="entry name" value="MAJOR FACILITATOR SUPERFAMILY (MFS) PROFILE DOMAIN-CONTAINING PROTEIN"/>
    <property type="match status" value="1"/>
</dbReference>
<proteinExistence type="predicted"/>
<dbReference type="InterPro" id="IPR039672">
    <property type="entry name" value="MFS_2"/>
</dbReference>
<sequence length="470" mass="51546">MNNSKGVKPFGFKDKLGYLLGDLGNDFSFIFSSSFLMLFYTKVWGIPASIVGILFLVSRFLDAFTDIGMGTIIDKSTPTKDGKFRPWIKRVALPISLMTFLMFQSGLSGASMTVKIIVMFVTYILWGSFCYTAINIPYGSMASAITDVPEERAVLSTWRSMGANIASVIVNSLVPLFIYYSDASGNKLVSGTNFTIIAGIFSLCSFLCYIGCFKLTTERVKFEKKDNNEKKEKVSFFKNFGLILKNRALLAMIACSIVLLLSQLTVGTMNQYLFADYFKNIGALSVYSAAALPISLVLVTFLAKLSGKVGKKEIGTISMIFTGALYFLVFVLRVRNPWVYVSITVLATVGISAFNMLIWANITDIIDYQEVLTGKRDDATIYGVYSFSRKIGQALAGGLGGFILTFIGYNSATSTQTVAVTESIYTVSTILPGICYIGIGLILAFAYPLSRKVVEENSTKLAKIHKSKAV</sequence>
<dbReference type="AlphaFoldDB" id="A0A1V1I112"/>
<evidence type="ECO:0000313" key="2">
    <source>
        <dbReference type="EMBL" id="CED93921.1"/>
    </source>
</evidence>
<dbReference type="GO" id="GO:0008643">
    <property type="term" value="P:carbohydrate transport"/>
    <property type="evidence" value="ECO:0007669"/>
    <property type="project" value="InterPro"/>
</dbReference>
<reference evidence="2 3" key="1">
    <citation type="submission" date="2014-04" db="EMBL/GenBank/DDBJ databases">
        <authorList>
            <person name="Hornung B.V."/>
        </authorList>
    </citation>
    <scope>NUCLEOTIDE SEQUENCE [LARGE SCALE GENOMIC DNA]</scope>
    <source>
        <strain evidence="2 3">CRIB</strain>
    </source>
</reference>
<dbReference type="NCBIfam" id="TIGR00792">
    <property type="entry name" value="gph"/>
    <property type="match status" value="1"/>
</dbReference>
<dbReference type="GO" id="GO:0006814">
    <property type="term" value="P:sodium ion transport"/>
    <property type="evidence" value="ECO:0007669"/>
    <property type="project" value="InterPro"/>
</dbReference>
<feature type="transmembrane region" description="Helical" evidence="1">
    <location>
        <begin position="424"/>
        <end position="447"/>
    </location>
</feature>
<keyword evidence="1" id="KW-0472">Membrane</keyword>
<feature type="transmembrane region" description="Helical" evidence="1">
    <location>
        <begin position="248"/>
        <end position="269"/>
    </location>
</feature>
<dbReference type="Pfam" id="PF13347">
    <property type="entry name" value="MFS_2"/>
    <property type="match status" value="1"/>
</dbReference>
<protein>
    <submittedName>
        <fullName evidence="2">Glucuronide permease</fullName>
    </submittedName>
</protein>
<dbReference type="Proteomes" id="UP000245622">
    <property type="component" value="Chromosome 1"/>
</dbReference>
<keyword evidence="3" id="KW-1185">Reference proteome</keyword>
<name>A0A1V1I112_9FIRM</name>
<dbReference type="GO" id="GO:0005886">
    <property type="term" value="C:plasma membrane"/>
    <property type="evidence" value="ECO:0007669"/>
    <property type="project" value="TreeGrafter"/>
</dbReference>
<feature type="transmembrane region" description="Helical" evidence="1">
    <location>
        <begin position="91"/>
        <end position="110"/>
    </location>
</feature>
<dbReference type="RefSeq" id="WP_180703591.1">
    <property type="nucleotide sequence ID" value="NZ_LN555523.1"/>
</dbReference>
<dbReference type="GeneID" id="82205349"/>
<dbReference type="InterPro" id="IPR036259">
    <property type="entry name" value="MFS_trans_sf"/>
</dbReference>
<feature type="transmembrane region" description="Helical" evidence="1">
    <location>
        <begin position="161"/>
        <end position="180"/>
    </location>
</feature>
<keyword evidence="1" id="KW-0812">Transmembrane</keyword>
<keyword evidence="1" id="KW-1133">Transmembrane helix</keyword>
<dbReference type="Gene3D" id="1.20.1250.20">
    <property type="entry name" value="MFS general substrate transporter like domains"/>
    <property type="match status" value="1"/>
</dbReference>
<evidence type="ECO:0000256" key="1">
    <source>
        <dbReference type="SAM" id="Phobius"/>
    </source>
</evidence>
<dbReference type="EMBL" id="LN555523">
    <property type="protein sequence ID" value="CED93921.1"/>
    <property type="molecule type" value="Genomic_DNA"/>
</dbReference>
<feature type="transmembrane region" description="Helical" evidence="1">
    <location>
        <begin position="338"/>
        <end position="360"/>
    </location>
</feature>
<evidence type="ECO:0000313" key="3">
    <source>
        <dbReference type="Proteomes" id="UP000245622"/>
    </source>
</evidence>
<dbReference type="InterPro" id="IPR001927">
    <property type="entry name" value="Na/Gal_symport"/>
</dbReference>
<feature type="transmembrane region" description="Helical" evidence="1">
    <location>
        <begin position="116"/>
        <end position="134"/>
    </location>
</feature>
<feature type="transmembrane region" description="Helical" evidence="1">
    <location>
        <begin position="281"/>
        <end position="302"/>
    </location>
</feature>
<dbReference type="SUPFAM" id="SSF103473">
    <property type="entry name" value="MFS general substrate transporter"/>
    <property type="match status" value="1"/>
</dbReference>
<feature type="transmembrane region" description="Helical" evidence="1">
    <location>
        <begin position="314"/>
        <end position="332"/>
    </location>
</feature>